<dbReference type="EMBL" id="VULZ01000001">
    <property type="protein sequence ID" value="MSS13598.1"/>
    <property type="molecule type" value="Genomic_DNA"/>
</dbReference>
<evidence type="ECO:0000313" key="8">
    <source>
        <dbReference type="EMBL" id="MSS13598.1"/>
    </source>
</evidence>
<dbReference type="GO" id="GO:0045892">
    <property type="term" value="P:negative regulation of DNA-templated transcription"/>
    <property type="evidence" value="ECO:0007669"/>
    <property type="project" value="TreeGrafter"/>
</dbReference>
<dbReference type="Gene3D" id="3.30.1490.190">
    <property type="match status" value="1"/>
</dbReference>
<dbReference type="AlphaFoldDB" id="A0A6L5X2S5"/>
<dbReference type="SUPFAM" id="SSF46785">
    <property type="entry name" value="Winged helix' DNA-binding domain"/>
    <property type="match status" value="1"/>
</dbReference>
<dbReference type="RefSeq" id="WP_154521712.1">
    <property type="nucleotide sequence ID" value="NZ_VULZ01000001.1"/>
</dbReference>
<dbReference type="PANTHER" id="PTHR33202">
    <property type="entry name" value="ZINC UPTAKE REGULATION PROTEIN"/>
    <property type="match status" value="1"/>
</dbReference>
<comment type="similarity">
    <text evidence="1">Belongs to the Fur family.</text>
</comment>
<dbReference type="InterPro" id="IPR036390">
    <property type="entry name" value="WH_DNA-bd_sf"/>
</dbReference>
<protein>
    <submittedName>
        <fullName evidence="8">Transcriptional repressor</fullName>
    </submittedName>
</protein>
<dbReference type="Pfam" id="PF01475">
    <property type="entry name" value="FUR"/>
    <property type="match status" value="1"/>
</dbReference>
<feature type="binding site" evidence="7">
    <location>
        <position position="134"/>
    </location>
    <ligand>
        <name>Zn(2+)</name>
        <dbReference type="ChEBI" id="CHEBI:29105"/>
    </ligand>
</feature>
<evidence type="ECO:0000256" key="1">
    <source>
        <dbReference type="ARBA" id="ARBA00007957"/>
    </source>
</evidence>
<dbReference type="InterPro" id="IPR002481">
    <property type="entry name" value="FUR"/>
</dbReference>
<dbReference type="GO" id="GO:0003700">
    <property type="term" value="F:DNA-binding transcription factor activity"/>
    <property type="evidence" value="ECO:0007669"/>
    <property type="project" value="InterPro"/>
</dbReference>
<comment type="cofactor">
    <cofactor evidence="7">
        <name>Zn(2+)</name>
        <dbReference type="ChEBI" id="CHEBI:29105"/>
    </cofactor>
    <text evidence="7">Binds 1 zinc ion per subunit.</text>
</comment>
<evidence type="ECO:0000256" key="3">
    <source>
        <dbReference type="ARBA" id="ARBA00022833"/>
    </source>
</evidence>
<keyword evidence="4" id="KW-0805">Transcription regulation</keyword>
<accession>A0A6L5X2S5</accession>
<evidence type="ECO:0000256" key="2">
    <source>
        <dbReference type="ARBA" id="ARBA00022491"/>
    </source>
</evidence>
<keyword evidence="7" id="KW-0479">Metal-binding</keyword>
<keyword evidence="2" id="KW-0678">Repressor</keyword>
<dbReference type="InterPro" id="IPR043135">
    <property type="entry name" value="Fur_C"/>
</dbReference>
<keyword evidence="5" id="KW-0238">DNA-binding</keyword>
<feature type="binding site" evidence="7">
    <location>
        <position position="91"/>
    </location>
    <ligand>
        <name>Zn(2+)</name>
        <dbReference type="ChEBI" id="CHEBI:29105"/>
    </ligand>
</feature>
<reference evidence="8 9" key="1">
    <citation type="submission" date="2019-08" db="EMBL/GenBank/DDBJ databases">
        <title>In-depth cultivation of the pig gut microbiome towards novel bacterial diversity and tailored functional studies.</title>
        <authorList>
            <person name="Wylensek D."/>
            <person name="Hitch T.C.A."/>
            <person name="Clavel T."/>
        </authorList>
    </citation>
    <scope>NUCLEOTIDE SEQUENCE [LARGE SCALE GENOMIC DNA]</scope>
    <source>
        <strain evidence="8 9">Oil+RF-744-WCA-WT-11</strain>
    </source>
</reference>
<evidence type="ECO:0000256" key="5">
    <source>
        <dbReference type="ARBA" id="ARBA00023125"/>
    </source>
</evidence>
<name>A0A6L5X2S5_9FIRM</name>
<evidence type="ECO:0000256" key="4">
    <source>
        <dbReference type="ARBA" id="ARBA00023015"/>
    </source>
</evidence>
<dbReference type="Proteomes" id="UP000481852">
    <property type="component" value="Unassembled WGS sequence"/>
</dbReference>
<dbReference type="GO" id="GO:1900376">
    <property type="term" value="P:regulation of secondary metabolite biosynthetic process"/>
    <property type="evidence" value="ECO:0007669"/>
    <property type="project" value="TreeGrafter"/>
</dbReference>
<sequence>MKAQYQTRQRSELLDFLKEHTGVHFTAAEIQKRLKDTGTSIGTATIYRQLEKLIDEGSVLKYVNGPGTSACFEYLPPEKQEVPEEEFHCKCARCGRLLHIECKELVEIGNHLLEHHHFLMDPRRTVFYGLCDDCQKKTNM</sequence>
<dbReference type="GO" id="GO:0000976">
    <property type="term" value="F:transcription cis-regulatory region binding"/>
    <property type="evidence" value="ECO:0007669"/>
    <property type="project" value="TreeGrafter"/>
</dbReference>
<keyword evidence="3 7" id="KW-0862">Zinc</keyword>
<feature type="binding site" evidence="7">
    <location>
        <position position="131"/>
    </location>
    <ligand>
        <name>Zn(2+)</name>
        <dbReference type="ChEBI" id="CHEBI:29105"/>
    </ligand>
</feature>
<keyword evidence="6" id="KW-0804">Transcription</keyword>
<dbReference type="PANTHER" id="PTHR33202:SF7">
    <property type="entry name" value="FERRIC UPTAKE REGULATION PROTEIN"/>
    <property type="match status" value="1"/>
</dbReference>
<dbReference type="Gene3D" id="1.10.10.10">
    <property type="entry name" value="Winged helix-like DNA-binding domain superfamily/Winged helix DNA-binding domain"/>
    <property type="match status" value="1"/>
</dbReference>
<comment type="caution">
    <text evidence="8">The sequence shown here is derived from an EMBL/GenBank/DDBJ whole genome shotgun (WGS) entry which is preliminary data.</text>
</comment>
<evidence type="ECO:0000256" key="6">
    <source>
        <dbReference type="ARBA" id="ARBA00023163"/>
    </source>
</evidence>
<feature type="binding site" evidence="7">
    <location>
        <position position="94"/>
    </location>
    <ligand>
        <name>Zn(2+)</name>
        <dbReference type="ChEBI" id="CHEBI:29105"/>
    </ligand>
</feature>
<organism evidence="8 9">
    <name type="scientific">Porcincola intestinalis</name>
    <dbReference type="NCBI Taxonomy" id="2606632"/>
    <lineage>
        <taxon>Bacteria</taxon>
        <taxon>Bacillati</taxon>
        <taxon>Bacillota</taxon>
        <taxon>Clostridia</taxon>
        <taxon>Lachnospirales</taxon>
        <taxon>Lachnospiraceae</taxon>
        <taxon>Porcincola</taxon>
    </lineage>
</organism>
<keyword evidence="9" id="KW-1185">Reference proteome</keyword>
<gene>
    <name evidence="8" type="ORF">FYJ35_00780</name>
</gene>
<proteinExistence type="inferred from homology"/>
<dbReference type="GO" id="GO:0008270">
    <property type="term" value="F:zinc ion binding"/>
    <property type="evidence" value="ECO:0007669"/>
    <property type="project" value="TreeGrafter"/>
</dbReference>
<dbReference type="InterPro" id="IPR036388">
    <property type="entry name" value="WH-like_DNA-bd_sf"/>
</dbReference>
<evidence type="ECO:0000256" key="7">
    <source>
        <dbReference type="PIRSR" id="PIRSR602481-1"/>
    </source>
</evidence>
<evidence type="ECO:0000313" key="9">
    <source>
        <dbReference type="Proteomes" id="UP000481852"/>
    </source>
</evidence>